<evidence type="ECO:0000313" key="19">
    <source>
        <dbReference type="EMBL" id="SPJ25532.1"/>
    </source>
</evidence>
<evidence type="ECO:0000256" key="1">
    <source>
        <dbReference type="ARBA" id="ARBA00004429"/>
    </source>
</evidence>
<evidence type="ECO:0000256" key="7">
    <source>
        <dbReference type="ARBA" id="ARBA00022679"/>
    </source>
</evidence>
<keyword evidence="13 16" id="KW-0472">Membrane</keyword>
<keyword evidence="12 16" id="KW-1133">Transmembrane helix</keyword>
<keyword evidence="10 19" id="KW-0418">Kinase</keyword>
<comment type="catalytic activity">
    <reaction evidence="15">
        <text>L-tyrosyl-[protein] + ATP = O-phospho-L-tyrosyl-[protein] + ADP + H(+)</text>
        <dbReference type="Rhea" id="RHEA:10596"/>
        <dbReference type="Rhea" id="RHEA-COMP:10136"/>
        <dbReference type="Rhea" id="RHEA-COMP:20101"/>
        <dbReference type="ChEBI" id="CHEBI:15378"/>
        <dbReference type="ChEBI" id="CHEBI:30616"/>
        <dbReference type="ChEBI" id="CHEBI:46858"/>
        <dbReference type="ChEBI" id="CHEBI:61978"/>
        <dbReference type="ChEBI" id="CHEBI:456216"/>
        <dbReference type="EC" id="2.7.10.2"/>
    </reaction>
</comment>
<dbReference type="InterPro" id="IPR025669">
    <property type="entry name" value="AAA_dom"/>
</dbReference>
<dbReference type="AlphaFoldDB" id="A0A2R8BZF6"/>
<evidence type="ECO:0000256" key="2">
    <source>
        <dbReference type="ARBA" id="ARBA00007316"/>
    </source>
</evidence>
<dbReference type="CDD" id="cd05387">
    <property type="entry name" value="BY-kinase"/>
    <property type="match status" value="1"/>
</dbReference>
<evidence type="ECO:0000256" key="8">
    <source>
        <dbReference type="ARBA" id="ARBA00022692"/>
    </source>
</evidence>
<evidence type="ECO:0000256" key="12">
    <source>
        <dbReference type="ARBA" id="ARBA00022989"/>
    </source>
</evidence>
<dbReference type="Pfam" id="PF02706">
    <property type="entry name" value="Wzz"/>
    <property type="match status" value="1"/>
</dbReference>
<keyword evidence="11" id="KW-0067">ATP-binding</keyword>
<feature type="domain" description="AAA" evidence="18">
    <location>
        <begin position="578"/>
        <end position="694"/>
    </location>
</feature>
<evidence type="ECO:0000256" key="10">
    <source>
        <dbReference type="ARBA" id="ARBA00022777"/>
    </source>
</evidence>
<dbReference type="SUPFAM" id="SSF52540">
    <property type="entry name" value="P-loop containing nucleoside triphosphate hydrolases"/>
    <property type="match status" value="1"/>
</dbReference>
<accession>A0A2R8BZF6</accession>
<keyword evidence="7 19" id="KW-0808">Transferase</keyword>
<evidence type="ECO:0000256" key="13">
    <source>
        <dbReference type="ARBA" id="ARBA00023136"/>
    </source>
</evidence>
<dbReference type="Gene3D" id="3.40.50.300">
    <property type="entry name" value="P-loop containing nucleotide triphosphate hydrolases"/>
    <property type="match status" value="1"/>
</dbReference>
<proteinExistence type="inferred from homology"/>
<keyword evidence="20" id="KW-1185">Reference proteome</keyword>
<dbReference type="Proteomes" id="UP000244912">
    <property type="component" value="Unassembled WGS sequence"/>
</dbReference>
<evidence type="ECO:0000256" key="14">
    <source>
        <dbReference type="ARBA" id="ARBA00023137"/>
    </source>
</evidence>
<name>A0A2R8BZF6_9RHOB</name>
<dbReference type="InterPro" id="IPR005702">
    <property type="entry name" value="Wzc-like_C"/>
</dbReference>
<evidence type="ECO:0000256" key="5">
    <source>
        <dbReference type="ARBA" id="ARBA00022475"/>
    </source>
</evidence>
<keyword evidence="14" id="KW-0829">Tyrosine-protein kinase</keyword>
<evidence type="ECO:0000259" key="17">
    <source>
        <dbReference type="Pfam" id="PF02706"/>
    </source>
</evidence>
<evidence type="ECO:0000256" key="9">
    <source>
        <dbReference type="ARBA" id="ARBA00022741"/>
    </source>
</evidence>
<evidence type="ECO:0000256" key="16">
    <source>
        <dbReference type="SAM" id="Phobius"/>
    </source>
</evidence>
<dbReference type="InterPro" id="IPR003856">
    <property type="entry name" value="LPS_length_determ_N"/>
</dbReference>
<dbReference type="InterPro" id="IPR027417">
    <property type="entry name" value="P-loop_NTPase"/>
</dbReference>
<evidence type="ECO:0000313" key="20">
    <source>
        <dbReference type="Proteomes" id="UP000244912"/>
    </source>
</evidence>
<keyword evidence="5" id="KW-1003">Cell membrane</keyword>
<feature type="transmembrane region" description="Helical" evidence="16">
    <location>
        <begin position="20"/>
        <end position="39"/>
    </location>
</feature>
<evidence type="ECO:0000256" key="3">
    <source>
        <dbReference type="ARBA" id="ARBA00008883"/>
    </source>
</evidence>
<dbReference type="EMBL" id="ONZF01000009">
    <property type="protein sequence ID" value="SPJ25532.1"/>
    <property type="molecule type" value="Genomic_DNA"/>
</dbReference>
<dbReference type="InterPro" id="IPR050445">
    <property type="entry name" value="Bact_polysacc_biosynth/exp"/>
</dbReference>
<evidence type="ECO:0000256" key="4">
    <source>
        <dbReference type="ARBA" id="ARBA00011903"/>
    </source>
</evidence>
<evidence type="ECO:0000256" key="6">
    <source>
        <dbReference type="ARBA" id="ARBA00022519"/>
    </source>
</evidence>
<dbReference type="GO" id="GO:0004713">
    <property type="term" value="F:protein tyrosine kinase activity"/>
    <property type="evidence" value="ECO:0007669"/>
    <property type="project" value="TreeGrafter"/>
</dbReference>
<protein>
    <recommendedName>
        <fullName evidence="4">non-specific protein-tyrosine kinase</fullName>
        <ecNumber evidence="4">2.7.10.2</ecNumber>
    </recommendedName>
</protein>
<reference evidence="19 20" key="1">
    <citation type="submission" date="2018-03" db="EMBL/GenBank/DDBJ databases">
        <authorList>
            <person name="Keele B.F."/>
        </authorList>
    </citation>
    <scope>NUCLEOTIDE SEQUENCE [LARGE SCALE GENOMIC DNA]</scope>
    <source>
        <strain evidence="19 20">CECT 8504</strain>
    </source>
</reference>
<evidence type="ECO:0000256" key="11">
    <source>
        <dbReference type="ARBA" id="ARBA00022840"/>
    </source>
</evidence>
<gene>
    <name evidence="19" type="primary">ptk_3</name>
    <name evidence="19" type="ORF">PAA8504_03383</name>
</gene>
<comment type="subcellular location">
    <subcellularLocation>
        <location evidence="1">Cell inner membrane</location>
        <topology evidence="1">Multi-pass membrane protein</topology>
    </subcellularLocation>
</comment>
<keyword evidence="9" id="KW-0547">Nucleotide-binding</keyword>
<dbReference type="EC" id="2.7.10.2" evidence="4"/>
<keyword evidence="6" id="KW-0997">Cell inner membrane</keyword>
<dbReference type="PANTHER" id="PTHR32309:SF13">
    <property type="entry name" value="FERRIC ENTEROBACTIN TRANSPORT PROTEIN FEPE"/>
    <property type="match status" value="1"/>
</dbReference>
<organism evidence="19 20">
    <name type="scientific">Palleronia abyssalis</name>
    <dbReference type="NCBI Taxonomy" id="1501240"/>
    <lineage>
        <taxon>Bacteria</taxon>
        <taxon>Pseudomonadati</taxon>
        <taxon>Pseudomonadota</taxon>
        <taxon>Alphaproteobacteria</taxon>
        <taxon>Rhodobacterales</taxon>
        <taxon>Roseobacteraceae</taxon>
        <taxon>Palleronia</taxon>
    </lineage>
</organism>
<keyword evidence="8 16" id="KW-0812">Transmembrane</keyword>
<sequence length="777" mass="84950">MQTATVDLSRLLAALRRRKFAIVLALVAWVILGLVYVVTTPKYYDASAMVLLDRNIDRAIQQVSPFADLATGDAAMESARLVITSDPVARRVAERLELYDDPAFIAPPSSLLGKVISYVRGTVRRPIELMTEYFSAVDDPDAGLSQTPSEDQVQTQEQARITMITTVLQQNVNVYRVGQSSAFGISYRSHDPVLAANIVNAFASVYVSDVLDANFDATERMTEWMQGRLTELETDAREAARAAEEFRAENGLVTNRNASISQDAVATINSELSTAISEAARARARVSAMQAVVDRGQDVLLSGAPSGLPSTEDEEFETRRIALANAIASFERIRTRFGEDSPQFAPSERLVEQAADRLYASIQRLLEQARGEEALAEARVSALRESLQDAVSEDVDLGPAQVQLRTLEDRAETLSTLYQTFLAQFQEVDQQGSFPISNVRLLREAQIPRSASGPSTSKTLVLCLVLGAMTGLAITTIAEWRDRFLRTSDQVNAELGVPFLGYLPRVNLPNLPKTDQSTSSKNTTVSFAVGNLSPIYAPFHMRSQYAEALRTIRLSSQLSLTSGQSCVLGITSAQPEEGKTLTSLNLAAVIAETGSSVILIDADPHRTGLTKLARLATGMGLRSPKGLLDVLTRNIRWDEVCRDIDRTRVDFIPCVVPDEFSHASEILGSAAFKALLDDLRHEYDYILLDLAPMGPVTDVRGILGELDQLVMIAEWGKTSKNLVSGLIRSTPGLEEKLLGIALNKVDLRRLSAYASETDSARYMADYDSYLSGTNPTA</sequence>
<feature type="domain" description="Polysaccharide chain length determinant N-terminal" evidence="17">
    <location>
        <begin position="5"/>
        <end position="94"/>
    </location>
</feature>
<comment type="similarity">
    <text evidence="3">Belongs to the etk/wzc family.</text>
</comment>
<dbReference type="PANTHER" id="PTHR32309">
    <property type="entry name" value="TYROSINE-PROTEIN KINASE"/>
    <property type="match status" value="1"/>
</dbReference>
<dbReference type="GO" id="GO:0005886">
    <property type="term" value="C:plasma membrane"/>
    <property type="evidence" value="ECO:0007669"/>
    <property type="project" value="UniProtKB-SubCell"/>
</dbReference>
<dbReference type="Pfam" id="PF13614">
    <property type="entry name" value="AAA_31"/>
    <property type="match status" value="1"/>
</dbReference>
<evidence type="ECO:0000259" key="18">
    <source>
        <dbReference type="Pfam" id="PF13614"/>
    </source>
</evidence>
<evidence type="ECO:0000256" key="15">
    <source>
        <dbReference type="ARBA" id="ARBA00051245"/>
    </source>
</evidence>
<comment type="similarity">
    <text evidence="2">Belongs to the CpsD/CapB family.</text>
</comment>